<dbReference type="AlphaFoldDB" id="A0A0E9QHM2"/>
<reference evidence="1" key="1">
    <citation type="submission" date="2014-11" db="EMBL/GenBank/DDBJ databases">
        <authorList>
            <person name="Amaro Gonzalez C."/>
        </authorList>
    </citation>
    <scope>NUCLEOTIDE SEQUENCE</scope>
</reference>
<organism evidence="1">
    <name type="scientific">Anguilla anguilla</name>
    <name type="common">European freshwater eel</name>
    <name type="synonym">Muraena anguilla</name>
    <dbReference type="NCBI Taxonomy" id="7936"/>
    <lineage>
        <taxon>Eukaryota</taxon>
        <taxon>Metazoa</taxon>
        <taxon>Chordata</taxon>
        <taxon>Craniata</taxon>
        <taxon>Vertebrata</taxon>
        <taxon>Euteleostomi</taxon>
        <taxon>Actinopterygii</taxon>
        <taxon>Neopterygii</taxon>
        <taxon>Teleostei</taxon>
        <taxon>Anguilliformes</taxon>
        <taxon>Anguillidae</taxon>
        <taxon>Anguilla</taxon>
    </lineage>
</organism>
<proteinExistence type="predicted"/>
<dbReference type="EMBL" id="GBXM01092575">
    <property type="protein sequence ID" value="JAH16002.1"/>
    <property type="molecule type" value="Transcribed_RNA"/>
</dbReference>
<protein>
    <submittedName>
        <fullName evidence="1">Uncharacterized protein</fullName>
    </submittedName>
</protein>
<reference evidence="1" key="2">
    <citation type="journal article" date="2015" name="Fish Shellfish Immunol.">
        <title>Early steps in the European eel (Anguilla anguilla)-Vibrio vulnificus interaction in the gills: Role of the RtxA13 toxin.</title>
        <authorList>
            <person name="Callol A."/>
            <person name="Pajuelo D."/>
            <person name="Ebbesson L."/>
            <person name="Teles M."/>
            <person name="MacKenzie S."/>
            <person name="Amaro C."/>
        </authorList>
    </citation>
    <scope>NUCLEOTIDE SEQUENCE</scope>
</reference>
<sequence length="42" mass="4895">MPYYNDFEHVLYALSEYSTVFLLKCVSGKALHFKSSFLKCTI</sequence>
<evidence type="ECO:0000313" key="1">
    <source>
        <dbReference type="EMBL" id="JAH16002.1"/>
    </source>
</evidence>
<name>A0A0E9QHM2_ANGAN</name>
<accession>A0A0E9QHM2</accession>